<evidence type="ECO:0000313" key="8">
    <source>
        <dbReference type="EMBL" id="GAS88034.1"/>
    </source>
</evidence>
<dbReference type="SUPFAM" id="SSF56176">
    <property type="entry name" value="FAD-binding/transporter-associated domain-like"/>
    <property type="match status" value="1"/>
</dbReference>
<reference evidence="9" key="1">
    <citation type="journal article" date="2016" name="Genome Announc.">
        <title>Draft Genome Sequences of Five Rapidly Growing Mycobacterium Species, M. thermoresistibile, M. fortuitum subsp. acetamidolyticum, M. canariasense, M. brisbanense, and M. novocastrense.</title>
        <authorList>
            <person name="Katahira K."/>
            <person name="Ogura Y."/>
            <person name="Gotoh Y."/>
            <person name="Hayashi T."/>
        </authorList>
    </citation>
    <scope>NUCLEOTIDE SEQUENCE [LARGE SCALE GENOMIC DNA]</scope>
    <source>
        <strain evidence="9">JCM15654</strain>
    </source>
</reference>
<proteinExistence type="inferred from homology"/>
<protein>
    <submittedName>
        <fullName evidence="8">Oxidoreductase</fullName>
    </submittedName>
</protein>
<gene>
    <name evidence="8" type="ORF">RMCB_2130</name>
</gene>
<name>A0A100VXZ5_9MYCO</name>
<evidence type="ECO:0000256" key="5">
    <source>
        <dbReference type="ARBA" id="ARBA00023002"/>
    </source>
</evidence>
<evidence type="ECO:0000259" key="7">
    <source>
        <dbReference type="PROSITE" id="PS51387"/>
    </source>
</evidence>
<dbReference type="PANTHER" id="PTHR42973">
    <property type="entry name" value="BINDING OXIDOREDUCTASE, PUTATIVE (AFU_ORTHOLOGUE AFUA_1G17690)-RELATED"/>
    <property type="match status" value="1"/>
</dbReference>
<comment type="similarity">
    <text evidence="2">Belongs to the oxygen-dependent FAD-linked oxidoreductase family.</text>
</comment>
<dbReference type="Pfam" id="PF08031">
    <property type="entry name" value="BBE"/>
    <property type="match status" value="1"/>
</dbReference>
<dbReference type="AlphaFoldDB" id="A0A100VXZ5"/>
<dbReference type="PANTHER" id="PTHR42973:SF39">
    <property type="entry name" value="FAD-BINDING PCMH-TYPE DOMAIN-CONTAINING PROTEIN"/>
    <property type="match status" value="1"/>
</dbReference>
<feature type="region of interest" description="Disordered" evidence="6">
    <location>
        <begin position="25"/>
        <end position="50"/>
    </location>
</feature>
<dbReference type="InterPro" id="IPR050416">
    <property type="entry name" value="FAD-linked_Oxidoreductase"/>
</dbReference>
<dbReference type="Gene3D" id="3.30.465.10">
    <property type="match status" value="1"/>
</dbReference>
<dbReference type="PROSITE" id="PS00862">
    <property type="entry name" value="OX2_COVAL_FAD"/>
    <property type="match status" value="1"/>
</dbReference>
<keyword evidence="5" id="KW-0560">Oxidoreductase</keyword>
<evidence type="ECO:0000256" key="1">
    <source>
        <dbReference type="ARBA" id="ARBA00001974"/>
    </source>
</evidence>
<evidence type="ECO:0000313" key="9">
    <source>
        <dbReference type="Proteomes" id="UP000069620"/>
    </source>
</evidence>
<feature type="domain" description="FAD-binding PCMH-type" evidence="7">
    <location>
        <begin position="83"/>
        <end position="254"/>
    </location>
</feature>
<dbReference type="InterPro" id="IPR016166">
    <property type="entry name" value="FAD-bd_PCMH"/>
</dbReference>
<dbReference type="InterPro" id="IPR036318">
    <property type="entry name" value="FAD-bd_PCMH-like_sf"/>
</dbReference>
<evidence type="ECO:0000256" key="4">
    <source>
        <dbReference type="ARBA" id="ARBA00022827"/>
    </source>
</evidence>
<comment type="caution">
    <text evidence="8">The sequence shown here is derived from an EMBL/GenBank/DDBJ whole genome shotgun (WGS) entry which is preliminary data.</text>
</comment>
<dbReference type="STRING" id="146020.RMCB_2130"/>
<sequence>MTEISRHAFLRGALGLATAATLGSCRDGGPAGPVSTPRASGTATTPAGPPDWSALAGSLDGHVILPDDPQFGSAKGVFNTRFADSTPAAVVTVGSESDVSKAVAFAAAHAIKIAPRGGGHSYIGASTTSGAMVIDLRGLPRTIDFDDGSGLVTVAAAVDLDTVQSALAEHNRSIPTGSCPSVGVAGLTLGGGLGADARRYGLTCDSLVSATVVVPGGDTVTASSDEHDDLLWALRGGGGGCGVVTSFTFRTYATTDRDVVTLVFPESAAAQVIYGWHDWLGTAQRETWGMLNLTSGPGPELQCSVVLATPAHTGDQAAAAVAAAIGTAPVSTRTQTLGHMDFVHYFEGGSDATRPRSFVAGSDIIAEMTHPAAESIVAAMSAWPKDAGAATAVIESLDGAITDTAPDATAFPWRRQAACVQWYTEPPSPTAVESAAGWLRDTHRAVQTASVGGYVNYVEAGMPAARYFEHNLDRLNTIRSHYDPAGLIYSALGAQ</sequence>
<dbReference type="InterPro" id="IPR006094">
    <property type="entry name" value="Oxid_FAD_bind_N"/>
</dbReference>
<dbReference type="InterPro" id="IPR012951">
    <property type="entry name" value="BBE"/>
</dbReference>
<dbReference type="Proteomes" id="UP000069620">
    <property type="component" value="Unassembled WGS sequence"/>
</dbReference>
<keyword evidence="3" id="KW-0285">Flavoprotein</keyword>
<dbReference type="GO" id="GO:0016491">
    <property type="term" value="F:oxidoreductase activity"/>
    <property type="evidence" value="ECO:0007669"/>
    <property type="project" value="UniProtKB-KW"/>
</dbReference>
<evidence type="ECO:0000256" key="2">
    <source>
        <dbReference type="ARBA" id="ARBA00005466"/>
    </source>
</evidence>
<dbReference type="EMBL" id="BCSX01000021">
    <property type="protein sequence ID" value="GAS88034.1"/>
    <property type="molecule type" value="Genomic_DNA"/>
</dbReference>
<dbReference type="InterPro" id="IPR016167">
    <property type="entry name" value="FAD-bd_PCMH_sub1"/>
</dbReference>
<accession>A0A100VXZ5</accession>
<keyword evidence="4" id="KW-0274">FAD</keyword>
<evidence type="ECO:0000256" key="3">
    <source>
        <dbReference type="ARBA" id="ARBA00022630"/>
    </source>
</evidence>
<dbReference type="PROSITE" id="PS51318">
    <property type="entry name" value="TAT"/>
    <property type="match status" value="1"/>
</dbReference>
<dbReference type="Gene3D" id="3.40.462.20">
    <property type="match status" value="1"/>
</dbReference>
<dbReference type="InterPro" id="IPR006311">
    <property type="entry name" value="TAT_signal"/>
</dbReference>
<dbReference type="GO" id="GO:0071949">
    <property type="term" value="F:FAD binding"/>
    <property type="evidence" value="ECO:0007669"/>
    <property type="project" value="InterPro"/>
</dbReference>
<dbReference type="PROSITE" id="PS51387">
    <property type="entry name" value="FAD_PCMH"/>
    <property type="match status" value="1"/>
</dbReference>
<dbReference type="InterPro" id="IPR006093">
    <property type="entry name" value="Oxy_OxRdtase_FAD_BS"/>
</dbReference>
<reference evidence="9" key="2">
    <citation type="submission" date="2016-02" db="EMBL/GenBank/DDBJ databases">
        <title>Draft genome sequence of five rapidly growing Mycobacterium species.</title>
        <authorList>
            <person name="Katahira K."/>
            <person name="Gotou Y."/>
            <person name="Iida K."/>
            <person name="Ogura Y."/>
            <person name="Hayashi T."/>
        </authorList>
    </citation>
    <scope>NUCLEOTIDE SEQUENCE [LARGE SCALE GENOMIC DNA]</scope>
    <source>
        <strain evidence="9">JCM15654</strain>
    </source>
</reference>
<keyword evidence="9" id="KW-1185">Reference proteome</keyword>
<evidence type="ECO:0000256" key="6">
    <source>
        <dbReference type="SAM" id="MobiDB-lite"/>
    </source>
</evidence>
<dbReference type="Pfam" id="PF01565">
    <property type="entry name" value="FAD_binding_4"/>
    <property type="match status" value="1"/>
</dbReference>
<dbReference type="InterPro" id="IPR016169">
    <property type="entry name" value="FAD-bd_PCMH_sub2"/>
</dbReference>
<dbReference type="OrthoDB" id="9775082at2"/>
<dbReference type="PROSITE" id="PS51257">
    <property type="entry name" value="PROKAR_LIPOPROTEIN"/>
    <property type="match status" value="1"/>
</dbReference>
<dbReference type="Gene3D" id="3.30.43.10">
    <property type="entry name" value="Uridine Diphospho-n-acetylenolpyruvylglucosamine Reductase, domain 2"/>
    <property type="match status" value="1"/>
</dbReference>
<comment type="cofactor">
    <cofactor evidence="1">
        <name>FAD</name>
        <dbReference type="ChEBI" id="CHEBI:57692"/>
    </cofactor>
</comment>
<organism evidence="8 9">
    <name type="scientific">Mycolicibacterium brisbanense</name>
    <dbReference type="NCBI Taxonomy" id="146020"/>
    <lineage>
        <taxon>Bacteria</taxon>
        <taxon>Bacillati</taxon>
        <taxon>Actinomycetota</taxon>
        <taxon>Actinomycetes</taxon>
        <taxon>Mycobacteriales</taxon>
        <taxon>Mycobacteriaceae</taxon>
        <taxon>Mycolicibacterium</taxon>
    </lineage>
</organism>
<dbReference type="RefSeq" id="WP_062828755.1">
    <property type="nucleotide sequence ID" value="NZ_BCSX01000021.1"/>
</dbReference>